<dbReference type="InterPro" id="IPR003594">
    <property type="entry name" value="HATPase_dom"/>
</dbReference>
<keyword evidence="4" id="KW-0547">Nucleotide-binding</keyword>
<dbReference type="KEGG" id="pne:Pnec_0716"/>
<dbReference type="InterPro" id="IPR036890">
    <property type="entry name" value="HATPase_C_sf"/>
</dbReference>
<organism evidence="9">
    <name type="scientific">Polynucleobacter necessarius subsp. necessarius (strain STIR1)</name>
    <dbReference type="NCBI Taxonomy" id="452638"/>
    <lineage>
        <taxon>Bacteria</taxon>
        <taxon>Pseudomonadati</taxon>
        <taxon>Pseudomonadota</taxon>
        <taxon>Betaproteobacteria</taxon>
        <taxon>Burkholderiales</taxon>
        <taxon>Burkholderiaceae</taxon>
        <taxon>Polynucleobacter</taxon>
    </lineage>
</organism>
<evidence type="ECO:0000256" key="3">
    <source>
        <dbReference type="ARBA" id="ARBA00022679"/>
    </source>
</evidence>
<comment type="catalytic activity">
    <reaction evidence="1">
        <text>ATP + protein L-histidine = ADP + protein N-phospho-L-histidine.</text>
        <dbReference type="EC" id="2.7.13.3"/>
    </reaction>
</comment>
<dbReference type="GO" id="GO:0000160">
    <property type="term" value="P:phosphorelay signal transduction system"/>
    <property type="evidence" value="ECO:0007669"/>
    <property type="project" value="UniProtKB-KW"/>
</dbReference>
<evidence type="ECO:0000256" key="2">
    <source>
        <dbReference type="ARBA" id="ARBA00012438"/>
    </source>
</evidence>
<dbReference type="SUPFAM" id="SSF55874">
    <property type="entry name" value="ATPase domain of HSP90 chaperone/DNA topoisomerase II/histidine kinase"/>
    <property type="match status" value="1"/>
</dbReference>
<evidence type="ECO:0000256" key="7">
    <source>
        <dbReference type="ARBA" id="ARBA00023012"/>
    </source>
</evidence>
<evidence type="ECO:0000259" key="8">
    <source>
        <dbReference type="PROSITE" id="PS50109"/>
    </source>
</evidence>
<evidence type="ECO:0000256" key="6">
    <source>
        <dbReference type="ARBA" id="ARBA00022840"/>
    </source>
</evidence>
<dbReference type="eggNOG" id="COG4191">
    <property type="taxonomic scope" value="Bacteria"/>
</dbReference>
<name>B1XUB6_POLNS</name>
<proteinExistence type="predicted"/>
<evidence type="ECO:0000313" key="9">
    <source>
        <dbReference type="EMBL" id="ACB43943.1"/>
    </source>
</evidence>
<dbReference type="GO" id="GO:0005524">
    <property type="term" value="F:ATP binding"/>
    <property type="evidence" value="ECO:0007669"/>
    <property type="project" value="UniProtKB-KW"/>
</dbReference>
<accession>B1XUB6</accession>
<dbReference type="OrthoDB" id="9772100at2"/>
<keyword evidence="5 9" id="KW-0418">Kinase</keyword>
<keyword evidence="3" id="KW-0808">Transferase</keyword>
<reference evidence="9" key="1">
    <citation type="submission" date="2008-03" db="EMBL/GenBank/DDBJ databases">
        <title>Complete sequence of Polynucleobacter necessarius STIR1.</title>
        <authorList>
            <consortium name="US DOE Joint Genome Institute"/>
            <person name="Copeland A."/>
            <person name="Lucas S."/>
            <person name="Lapidus A."/>
            <person name="Barry K."/>
            <person name="Detter J.C."/>
            <person name="Glavina del Rio T."/>
            <person name="Hammon N."/>
            <person name="Israni S."/>
            <person name="Dalin E."/>
            <person name="Tice H."/>
            <person name="Pitluck S."/>
            <person name="Chain P."/>
            <person name="Malfatti S."/>
            <person name="Shin M."/>
            <person name="Vergez L."/>
            <person name="Schmutz J."/>
            <person name="Larimer F."/>
            <person name="Land M."/>
            <person name="Hauser L."/>
            <person name="Kyrpides N."/>
            <person name="Kim E."/>
            <person name="Hahn M."/>
            <person name="Richardson P."/>
        </authorList>
    </citation>
    <scope>NUCLEOTIDE SEQUENCE [LARGE SCALE GENOMIC DNA]</scope>
    <source>
        <strain evidence="9">STIR1</strain>
    </source>
</reference>
<protein>
    <recommendedName>
        <fullName evidence="2">histidine kinase</fullName>
        <ecNumber evidence="2">2.7.13.3</ecNumber>
    </recommendedName>
</protein>
<gene>
    <name evidence="9" type="ordered locus">Pnec_0716</name>
</gene>
<dbReference type="SMART" id="SM00387">
    <property type="entry name" value="HATPase_c"/>
    <property type="match status" value="1"/>
</dbReference>
<keyword evidence="7" id="KW-0902">Two-component regulatory system</keyword>
<dbReference type="GO" id="GO:0004673">
    <property type="term" value="F:protein histidine kinase activity"/>
    <property type="evidence" value="ECO:0007669"/>
    <property type="project" value="UniProtKB-EC"/>
</dbReference>
<dbReference type="Gene3D" id="3.30.565.10">
    <property type="entry name" value="Histidine kinase-like ATPase, C-terminal domain"/>
    <property type="match status" value="1"/>
</dbReference>
<evidence type="ECO:0000256" key="5">
    <source>
        <dbReference type="ARBA" id="ARBA00022777"/>
    </source>
</evidence>
<dbReference type="EMBL" id="CP001010">
    <property type="protein sequence ID" value="ACB43943.1"/>
    <property type="molecule type" value="Genomic_DNA"/>
</dbReference>
<keyword evidence="6" id="KW-0067">ATP-binding</keyword>
<dbReference type="Pfam" id="PF02518">
    <property type="entry name" value="HATPase_c"/>
    <property type="match status" value="1"/>
</dbReference>
<dbReference type="PANTHER" id="PTHR43065">
    <property type="entry name" value="SENSOR HISTIDINE KINASE"/>
    <property type="match status" value="1"/>
</dbReference>
<dbReference type="STRING" id="452638.Pnec_0716"/>
<sequence length="119" mass="12896">MNNEPGLEWNGDRSKITQILLNLIMNAEESLIASANRPKTLKISSFHIKDNGIQIGVADNGSGIEPDVMNKLFSYGFTTKQFGHGLGLHASGIAANEMNGTLILTLPHQELSSLIQKHA</sequence>
<evidence type="ECO:0000256" key="1">
    <source>
        <dbReference type="ARBA" id="ARBA00000085"/>
    </source>
</evidence>
<dbReference type="EC" id="2.7.13.3" evidence="2"/>
<dbReference type="InterPro" id="IPR004358">
    <property type="entry name" value="Sig_transdc_His_kin-like_C"/>
</dbReference>
<dbReference type="AlphaFoldDB" id="B1XUB6"/>
<dbReference type="PRINTS" id="PR00344">
    <property type="entry name" value="BCTRLSENSOR"/>
</dbReference>
<dbReference type="HOGENOM" id="CLU_2059221_0_0_4"/>
<evidence type="ECO:0000256" key="4">
    <source>
        <dbReference type="ARBA" id="ARBA00022741"/>
    </source>
</evidence>
<dbReference type="PROSITE" id="PS50109">
    <property type="entry name" value="HIS_KIN"/>
    <property type="match status" value="1"/>
</dbReference>
<dbReference type="InterPro" id="IPR005467">
    <property type="entry name" value="His_kinase_dom"/>
</dbReference>
<dbReference type="PANTHER" id="PTHR43065:SF46">
    <property type="entry name" value="C4-DICARBOXYLATE TRANSPORT SENSOR PROTEIN DCTB"/>
    <property type="match status" value="1"/>
</dbReference>
<feature type="domain" description="Histidine kinase" evidence="8">
    <location>
        <begin position="11"/>
        <end position="102"/>
    </location>
</feature>